<dbReference type="InterPro" id="IPR000008">
    <property type="entry name" value="C2_dom"/>
</dbReference>
<dbReference type="Gene3D" id="3.20.20.190">
    <property type="entry name" value="Phosphatidylinositol (PI) phosphodiesterase"/>
    <property type="match status" value="1"/>
</dbReference>
<dbReference type="SMART" id="SM00148">
    <property type="entry name" value="PLCXc"/>
    <property type="match status" value="1"/>
</dbReference>
<dbReference type="Pfam" id="PF00387">
    <property type="entry name" value="PI-PLC-Y"/>
    <property type="match status" value="1"/>
</dbReference>
<organism evidence="5 6">
    <name type="scientific">Penicillium desertorum</name>
    <dbReference type="NCBI Taxonomy" id="1303715"/>
    <lineage>
        <taxon>Eukaryota</taxon>
        <taxon>Fungi</taxon>
        <taxon>Dikarya</taxon>
        <taxon>Ascomycota</taxon>
        <taxon>Pezizomycotina</taxon>
        <taxon>Eurotiomycetes</taxon>
        <taxon>Eurotiomycetidae</taxon>
        <taxon>Eurotiales</taxon>
        <taxon>Aspergillaceae</taxon>
        <taxon>Penicillium</taxon>
    </lineage>
</organism>
<dbReference type="SUPFAM" id="SSF49562">
    <property type="entry name" value="C2 domain (Calcium/lipid-binding domain, CaLB)"/>
    <property type="match status" value="1"/>
</dbReference>
<dbReference type="SMART" id="SM00239">
    <property type="entry name" value="C2"/>
    <property type="match status" value="1"/>
</dbReference>
<dbReference type="OrthoDB" id="269822at2759"/>
<dbReference type="PROSITE" id="PS50007">
    <property type="entry name" value="PIPLC_X_DOMAIN"/>
    <property type="match status" value="1"/>
</dbReference>
<sequence length="623" mass="69568">MEKVDDLVDRAKHLVLHEPPESLSYTVEKFHPSLDDHIQKIYKSVHEYAPTTSYFLKEIQHDRTLEDSPEPVDALASLDAFREYMKDGNSSAMGPEKALDLSAPLSDYFISSSHNTYLTGNQLYSDAASSAYTSVLLMPEQVLLRGCRSVEIDVWDGELDSDSETSSSSDSETEEGSVGSKLKEKKAKQSNQEKSAAGQKRSFSSKLEAKLGGVLRRKSAKSPQQPSREETATSHMPVPIEPRVLHGHTLTKGTTFREICHAIRDSAFVASDLPLVVSLEVHASLEQQQTMVDIMLEVWKGFLVEASPDEGKLPSLADLKRKILIKSKCVPFSGEEEKAGGEDLTPQKSDDKSGQQAPKPSKILDALAKLAVYTRAYKFSHFDQPEAKVPLHVFSLSEKAAREAHANQRDALFEHNRTSLMRIYPFAFRVNSSNLDPTFYWRRGAQLVALNWQNTDKGMMLNHGINSPTEVIERRNLTLSIEIYAAQDLSLPPGDHSERGFKPYVNCQLHVEEPGSDVSMDQDDGSSDAEKSSYRRCTKSSSGRNPDFKGQKLEFPTVTGIIEELSFLRFKIKDDELGRDPLAAWACIRLDRLREGYRLVHLHECAGEKTGGVLLVNIVKRVT</sequence>
<name>A0A9W9WS74_9EURO</name>
<feature type="domain" description="PI-PLC Y-box" evidence="4">
    <location>
        <begin position="367"/>
        <end position="465"/>
    </location>
</feature>
<keyword evidence="1" id="KW-0807">Transducer</keyword>
<keyword evidence="2" id="KW-0378">Hydrolase</keyword>
<dbReference type="Gene3D" id="2.60.40.150">
    <property type="entry name" value="C2 domain"/>
    <property type="match status" value="1"/>
</dbReference>
<dbReference type="Proteomes" id="UP001147760">
    <property type="component" value="Unassembled WGS sequence"/>
</dbReference>
<feature type="region of interest" description="Disordered" evidence="3">
    <location>
        <begin position="514"/>
        <end position="551"/>
    </location>
</feature>
<dbReference type="GO" id="GO:0016042">
    <property type="term" value="P:lipid catabolic process"/>
    <property type="evidence" value="ECO:0007669"/>
    <property type="project" value="UniProtKB-KW"/>
</dbReference>
<dbReference type="Pfam" id="PF00388">
    <property type="entry name" value="PI-PLC-X"/>
    <property type="match status" value="1"/>
</dbReference>
<dbReference type="SUPFAM" id="SSF51695">
    <property type="entry name" value="PLC-like phosphodiesterases"/>
    <property type="match status" value="1"/>
</dbReference>
<dbReference type="PANTHER" id="PTHR10336">
    <property type="entry name" value="PHOSPHOINOSITIDE-SPECIFIC PHOSPHOLIPASE C FAMILY PROTEIN"/>
    <property type="match status" value="1"/>
</dbReference>
<keyword evidence="6" id="KW-1185">Reference proteome</keyword>
<accession>A0A9W9WS74</accession>
<dbReference type="PROSITE" id="PS50008">
    <property type="entry name" value="PIPLC_Y_DOMAIN"/>
    <property type="match status" value="1"/>
</dbReference>
<dbReference type="GO" id="GO:0048015">
    <property type="term" value="P:phosphatidylinositol-mediated signaling"/>
    <property type="evidence" value="ECO:0007669"/>
    <property type="project" value="TreeGrafter"/>
</dbReference>
<dbReference type="PANTHER" id="PTHR10336:SF82">
    <property type="entry name" value="PHOSPHOINOSITIDE PHOSPHOLIPASE C"/>
    <property type="match status" value="1"/>
</dbReference>
<dbReference type="InterPro" id="IPR000909">
    <property type="entry name" value="PLipase_C_PInositol-sp_X_dom"/>
</dbReference>
<dbReference type="GO" id="GO:0004435">
    <property type="term" value="F:phosphatidylinositol-4,5-bisphosphate phospholipase C activity"/>
    <property type="evidence" value="ECO:0007669"/>
    <property type="project" value="UniProtKB-EC"/>
</dbReference>
<dbReference type="EMBL" id="JAPWDO010000004">
    <property type="protein sequence ID" value="KAJ5472669.1"/>
    <property type="molecule type" value="Genomic_DNA"/>
</dbReference>
<dbReference type="GO" id="GO:0051209">
    <property type="term" value="P:release of sequestered calcium ion into cytosol"/>
    <property type="evidence" value="ECO:0007669"/>
    <property type="project" value="TreeGrafter"/>
</dbReference>
<dbReference type="CDD" id="cd08598">
    <property type="entry name" value="PI-PLC1c_yeast"/>
    <property type="match status" value="1"/>
</dbReference>
<dbReference type="SMART" id="SM00149">
    <property type="entry name" value="PLCYc"/>
    <property type="match status" value="1"/>
</dbReference>
<reference evidence="5" key="1">
    <citation type="submission" date="2022-12" db="EMBL/GenBank/DDBJ databases">
        <authorList>
            <person name="Petersen C."/>
        </authorList>
    </citation>
    <scope>NUCLEOTIDE SEQUENCE</scope>
    <source>
        <strain evidence="5">IBT 17660</strain>
    </source>
</reference>
<keyword evidence="2" id="KW-0442">Lipid degradation</keyword>
<dbReference type="InterPro" id="IPR001192">
    <property type="entry name" value="PI-PLC_fam"/>
</dbReference>
<dbReference type="InterPro" id="IPR001711">
    <property type="entry name" value="PLipase_C_Pinositol-sp_Y"/>
</dbReference>
<dbReference type="EC" id="3.1.4.11" evidence="2"/>
<evidence type="ECO:0000256" key="1">
    <source>
        <dbReference type="ARBA" id="ARBA00023224"/>
    </source>
</evidence>
<dbReference type="PRINTS" id="PR00390">
    <property type="entry name" value="PHPHLIPASEC"/>
</dbReference>
<dbReference type="AlphaFoldDB" id="A0A9W9WS74"/>
<protein>
    <recommendedName>
        <fullName evidence="2">Phosphoinositide phospholipase C</fullName>
        <ecNumber evidence="2">3.1.4.11</ecNumber>
    </recommendedName>
</protein>
<evidence type="ECO:0000259" key="4">
    <source>
        <dbReference type="PROSITE" id="PS50008"/>
    </source>
</evidence>
<dbReference type="CDD" id="cd00275">
    <property type="entry name" value="C2_PLC_like"/>
    <property type="match status" value="1"/>
</dbReference>
<dbReference type="InterPro" id="IPR017946">
    <property type="entry name" value="PLC-like_Pdiesterase_TIM-brl"/>
</dbReference>
<reference evidence="5" key="2">
    <citation type="journal article" date="2023" name="IMA Fungus">
        <title>Comparative genomic study of the Penicillium genus elucidates a diverse pangenome and 15 lateral gene transfer events.</title>
        <authorList>
            <person name="Petersen C."/>
            <person name="Sorensen T."/>
            <person name="Nielsen M.R."/>
            <person name="Sondergaard T.E."/>
            <person name="Sorensen J.L."/>
            <person name="Fitzpatrick D.A."/>
            <person name="Frisvad J.C."/>
            <person name="Nielsen K.L."/>
        </authorList>
    </citation>
    <scope>NUCLEOTIDE SEQUENCE</scope>
    <source>
        <strain evidence="5">IBT 17660</strain>
    </source>
</reference>
<evidence type="ECO:0000313" key="5">
    <source>
        <dbReference type="EMBL" id="KAJ5472669.1"/>
    </source>
</evidence>
<evidence type="ECO:0000256" key="2">
    <source>
        <dbReference type="RuleBase" id="RU361133"/>
    </source>
</evidence>
<evidence type="ECO:0000313" key="6">
    <source>
        <dbReference type="Proteomes" id="UP001147760"/>
    </source>
</evidence>
<feature type="region of interest" description="Disordered" evidence="3">
    <location>
        <begin position="334"/>
        <end position="359"/>
    </location>
</feature>
<dbReference type="InterPro" id="IPR035892">
    <property type="entry name" value="C2_domain_sf"/>
</dbReference>
<gene>
    <name evidence="5" type="ORF">N7530_006670</name>
</gene>
<comment type="catalytic activity">
    <reaction evidence="2">
        <text>a 1,2-diacyl-sn-glycero-3-phospho-(1D-myo-inositol-4,5-bisphosphate) + H2O = 1D-myo-inositol 1,4,5-trisphosphate + a 1,2-diacyl-sn-glycerol + H(+)</text>
        <dbReference type="Rhea" id="RHEA:33179"/>
        <dbReference type="ChEBI" id="CHEBI:15377"/>
        <dbReference type="ChEBI" id="CHEBI:15378"/>
        <dbReference type="ChEBI" id="CHEBI:17815"/>
        <dbReference type="ChEBI" id="CHEBI:58456"/>
        <dbReference type="ChEBI" id="CHEBI:203600"/>
        <dbReference type="EC" id="3.1.4.11"/>
    </reaction>
</comment>
<feature type="region of interest" description="Disordered" evidence="3">
    <location>
        <begin position="158"/>
        <end position="240"/>
    </location>
</feature>
<feature type="compositionally biased region" description="Low complexity" evidence="3">
    <location>
        <begin position="164"/>
        <end position="180"/>
    </location>
</feature>
<proteinExistence type="predicted"/>
<evidence type="ECO:0000256" key="3">
    <source>
        <dbReference type="SAM" id="MobiDB-lite"/>
    </source>
</evidence>
<keyword evidence="2" id="KW-0443">Lipid metabolism</keyword>
<comment type="caution">
    <text evidence="5">The sequence shown here is derived from an EMBL/GenBank/DDBJ whole genome shotgun (WGS) entry which is preliminary data.</text>
</comment>